<gene>
    <name evidence="8" type="ORF">BN1356_00027</name>
</gene>
<dbReference type="OrthoDB" id="95158at2"/>
<keyword evidence="2" id="KW-0677">Repeat</keyword>
<evidence type="ECO:0000256" key="3">
    <source>
        <dbReference type="ARBA" id="ARBA00023015"/>
    </source>
</evidence>
<dbReference type="CDD" id="cd05568">
    <property type="entry name" value="PTS_IIB_bgl_like"/>
    <property type="match status" value="1"/>
</dbReference>
<dbReference type="InterPro" id="IPR036388">
    <property type="entry name" value="WH-like_DNA-bd_sf"/>
</dbReference>
<name>A0A0E4H385_9STRE</name>
<dbReference type="AlphaFoldDB" id="A0A0E4H385"/>
<feature type="domain" description="PTS EIIB type-2" evidence="6">
    <location>
        <begin position="384"/>
        <end position="472"/>
    </location>
</feature>
<dbReference type="InterPro" id="IPR016152">
    <property type="entry name" value="PTrfase/Anion_transptr"/>
</dbReference>
<keyword evidence="4" id="KW-0804">Transcription</keyword>
<evidence type="ECO:0000256" key="4">
    <source>
        <dbReference type="ARBA" id="ARBA00023163"/>
    </source>
</evidence>
<dbReference type="STRING" id="1608583.BN1356_00027"/>
<dbReference type="Proteomes" id="UP000198604">
    <property type="component" value="Unassembled WGS sequence"/>
</dbReference>
<proteinExistence type="predicted"/>
<dbReference type="GO" id="GO:0009401">
    <property type="term" value="P:phosphoenolpyruvate-dependent sugar phosphotransferase system"/>
    <property type="evidence" value="ECO:0007669"/>
    <property type="project" value="InterPro"/>
</dbReference>
<dbReference type="Gene3D" id="1.10.10.10">
    <property type="entry name" value="Winged helix-like DNA-binding domain superfamily/Winged helix DNA-binding domain"/>
    <property type="match status" value="1"/>
</dbReference>
<dbReference type="Gene3D" id="1.10.1790.10">
    <property type="entry name" value="PRD domain"/>
    <property type="match status" value="1"/>
</dbReference>
<accession>A0A0E4H385</accession>
<dbReference type="Pfam" id="PF08279">
    <property type="entry name" value="HTH_11"/>
    <property type="match status" value="1"/>
</dbReference>
<dbReference type="RefSeq" id="WP_093649398.1">
    <property type="nucleotide sequence ID" value="NZ_CTEN01000001.1"/>
</dbReference>
<dbReference type="PROSITE" id="PS51372">
    <property type="entry name" value="PRD_2"/>
    <property type="match status" value="1"/>
</dbReference>
<organism evidence="8 9">
    <name type="scientific">Streptococcus varani</name>
    <dbReference type="NCBI Taxonomy" id="1608583"/>
    <lineage>
        <taxon>Bacteria</taxon>
        <taxon>Bacillati</taxon>
        <taxon>Bacillota</taxon>
        <taxon>Bacilli</taxon>
        <taxon>Lactobacillales</taxon>
        <taxon>Streptococcaceae</taxon>
        <taxon>Streptococcus</taxon>
    </lineage>
</organism>
<dbReference type="Gene3D" id="3.40.930.10">
    <property type="entry name" value="Mannitol-specific EII, Chain A"/>
    <property type="match status" value="1"/>
</dbReference>
<evidence type="ECO:0000259" key="5">
    <source>
        <dbReference type="PROSITE" id="PS51094"/>
    </source>
</evidence>
<evidence type="ECO:0000259" key="7">
    <source>
        <dbReference type="PROSITE" id="PS51372"/>
    </source>
</evidence>
<feature type="domain" description="PTS EIIA type-2" evidence="5">
    <location>
        <begin position="473"/>
        <end position="618"/>
    </location>
</feature>
<dbReference type="SUPFAM" id="SSF63520">
    <property type="entry name" value="PTS-regulatory domain, PRD"/>
    <property type="match status" value="1"/>
</dbReference>
<dbReference type="SUPFAM" id="SSF55804">
    <property type="entry name" value="Phoshotransferase/anion transport protein"/>
    <property type="match status" value="1"/>
</dbReference>
<dbReference type="InterPro" id="IPR036634">
    <property type="entry name" value="PRD_sf"/>
</dbReference>
<sequence length="621" mass="72469">MALVNRWYRILESLVARHVITLEEMRSNLNVSMSTLQKSIEQLNEILDSDIQIKQVGNTLRLEVYDYSRLEEVLSGSLRKESDFNSSSKRSSYLVKRLVRTSEPLLIDDLAEEIGVSRTTINKDLRNVKDLAKGYQVNIVGKPNRGLEVIGSELNLRLFYIHHVYSYFDSDSLKKETSIFLEKLYQTYRIPKKTQELLTKVISITVSRLSRKKQLDTSIKYYSNELPDSDIIGQLIYHLEVTYQISLSQYEQDFISFPLNTQYIDGLSYKSTQSKELQLLFKSMVQKIQNTLLLSFDEERLYLEIYTHLKFLLNRLIFHVQAKDIFHGDIPSKYPLAFEMARVAGQELQSKFGYELELSELSYLALYFEMILREESFEGDRKNRKIAVVCTTGRGTANMICRQLKRVLGQDIEIKQYSEEEFNPNRDDDYFAVFTTIPLKLVSLKSPVIQITNLFDDQWLRDEWQRVNCYHQKHLETILLKFLYLPQQASYQDYLIRMVDLLEEEDLVDSGFRERTLEREKQESTIFGNGIGFPHTINQVGNKTILMLGVLDETHCEKGEVVDLIFLVAIPPKIEDKMETELLELYDDIFRIAGDKNLKEALTSIRTEADFIDLTRNKGVF</sequence>
<dbReference type="PANTHER" id="PTHR30185:SF18">
    <property type="entry name" value="TRANSCRIPTIONAL REGULATOR MTLR"/>
    <property type="match status" value="1"/>
</dbReference>
<feature type="domain" description="PRD" evidence="7">
    <location>
        <begin position="272"/>
        <end position="378"/>
    </location>
</feature>
<protein>
    <submittedName>
        <fullName evidence="8">Sorbitol operon regulator</fullName>
    </submittedName>
</protein>
<dbReference type="SUPFAM" id="SSF52794">
    <property type="entry name" value="PTS system IIB component-like"/>
    <property type="match status" value="1"/>
</dbReference>
<dbReference type="InterPro" id="IPR011608">
    <property type="entry name" value="PRD"/>
</dbReference>
<evidence type="ECO:0000313" key="8">
    <source>
        <dbReference type="EMBL" id="CQR23657.1"/>
    </source>
</evidence>
<dbReference type="InterPro" id="IPR013011">
    <property type="entry name" value="PTS_EIIB_2"/>
</dbReference>
<dbReference type="InterPro" id="IPR036095">
    <property type="entry name" value="PTS_EIIB-like_sf"/>
</dbReference>
<dbReference type="InterPro" id="IPR002178">
    <property type="entry name" value="PTS_EIIA_type-2_dom"/>
</dbReference>
<dbReference type="InterPro" id="IPR036390">
    <property type="entry name" value="WH_DNA-bd_sf"/>
</dbReference>
<dbReference type="GO" id="GO:0008982">
    <property type="term" value="F:protein-N(PI)-phosphohistidine-sugar phosphotransferase activity"/>
    <property type="evidence" value="ECO:0007669"/>
    <property type="project" value="InterPro"/>
</dbReference>
<dbReference type="PROSITE" id="PS51094">
    <property type="entry name" value="PTS_EIIA_TYPE_2"/>
    <property type="match status" value="1"/>
</dbReference>
<dbReference type="Pfam" id="PF00874">
    <property type="entry name" value="PRD"/>
    <property type="match status" value="1"/>
</dbReference>
<reference evidence="9" key="1">
    <citation type="submission" date="2015-03" db="EMBL/GenBank/DDBJ databases">
        <authorList>
            <person name="Urmite Genomes"/>
        </authorList>
    </citation>
    <scope>NUCLEOTIDE SEQUENCE [LARGE SCALE GENOMIC DNA]</scope>
    <source>
        <strain evidence="9">FF10</strain>
    </source>
</reference>
<dbReference type="PANTHER" id="PTHR30185">
    <property type="entry name" value="CRYPTIC BETA-GLUCOSIDE BGL OPERON ANTITERMINATOR"/>
    <property type="match status" value="1"/>
</dbReference>
<dbReference type="Gene3D" id="3.40.50.2300">
    <property type="match status" value="1"/>
</dbReference>
<dbReference type="EMBL" id="CTEN01000001">
    <property type="protein sequence ID" value="CQR23657.1"/>
    <property type="molecule type" value="Genomic_DNA"/>
</dbReference>
<dbReference type="GO" id="GO:0006355">
    <property type="term" value="P:regulation of DNA-templated transcription"/>
    <property type="evidence" value="ECO:0007669"/>
    <property type="project" value="InterPro"/>
</dbReference>
<evidence type="ECO:0000256" key="2">
    <source>
        <dbReference type="ARBA" id="ARBA00022737"/>
    </source>
</evidence>
<keyword evidence="1" id="KW-0808">Transferase</keyword>
<keyword evidence="3" id="KW-0805">Transcription regulation</keyword>
<dbReference type="SUPFAM" id="SSF46785">
    <property type="entry name" value="Winged helix' DNA-binding domain"/>
    <property type="match status" value="1"/>
</dbReference>
<evidence type="ECO:0000259" key="6">
    <source>
        <dbReference type="PROSITE" id="PS51099"/>
    </source>
</evidence>
<dbReference type="InterPro" id="IPR050661">
    <property type="entry name" value="BglG_antiterminators"/>
</dbReference>
<keyword evidence="9" id="KW-1185">Reference proteome</keyword>
<dbReference type="InterPro" id="IPR013196">
    <property type="entry name" value="HTH_11"/>
</dbReference>
<evidence type="ECO:0000313" key="9">
    <source>
        <dbReference type="Proteomes" id="UP000198604"/>
    </source>
</evidence>
<dbReference type="Pfam" id="PF00359">
    <property type="entry name" value="PTS_EIIA_2"/>
    <property type="match status" value="1"/>
</dbReference>
<evidence type="ECO:0000256" key="1">
    <source>
        <dbReference type="ARBA" id="ARBA00022679"/>
    </source>
</evidence>
<dbReference type="PROSITE" id="PS51099">
    <property type="entry name" value="PTS_EIIB_TYPE_2"/>
    <property type="match status" value="1"/>
</dbReference>